<keyword evidence="1" id="KW-0732">Signal</keyword>
<evidence type="ECO:0000313" key="3">
    <source>
        <dbReference type="Proteomes" id="UP001501588"/>
    </source>
</evidence>
<gene>
    <name evidence="2" type="ORF">GCM10009416_50300</name>
</gene>
<feature type="chain" id="PRO_5047081930" evidence="1">
    <location>
        <begin position="20"/>
        <end position="168"/>
    </location>
</feature>
<evidence type="ECO:0000313" key="2">
    <source>
        <dbReference type="EMBL" id="GAA0607255.1"/>
    </source>
</evidence>
<sequence>MRRLATLLCCLAAAASAEAREIGARVVYRTPAGPPATFPWSQHPVLFAPTPLLAVSDRDTTEGGTTAGFFASLTDLGFHCLASGPPRKRIRRAEVVCSRADGVEWASYAGGWPKDGGVFIVDRIRVGGGGSAELLGGAQVAVHLRGMMGGGGAEPPGRIMTMRDAPVR</sequence>
<protein>
    <submittedName>
        <fullName evidence="2">Uncharacterized protein</fullName>
    </submittedName>
</protein>
<dbReference type="RefSeq" id="WP_343898223.1">
    <property type="nucleotide sequence ID" value="NZ_BAAAFZ010000117.1"/>
</dbReference>
<dbReference type="EMBL" id="BAAAFZ010000117">
    <property type="protein sequence ID" value="GAA0607255.1"/>
    <property type="molecule type" value="Genomic_DNA"/>
</dbReference>
<organism evidence="2 3">
    <name type="scientific">Craurococcus roseus</name>
    <dbReference type="NCBI Taxonomy" id="77585"/>
    <lineage>
        <taxon>Bacteria</taxon>
        <taxon>Pseudomonadati</taxon>
        <taxon>Pseudomonadota</taxon>
        <taxon>Alphaproteobacteria</taxon>
        <taxon>Acetobacterales</taxon>
        <taxon>Acetobacteraceae</taxon>
        <taxon>Craurococcus</taxon>
    </lineage>
</organism>
<evidence type="ECO:0000256" key="1">
    <source>
        <dbReference type="SAM" id="SignalP"/>
    </source>
</evidence>
<comment type="caution">
    <text evidence="2">The sequence shown here is derived from an EMBL/GenBank/DDBJ whole genome shotgun (WGS) entry which is preliminary data.</text>
</comment>
<accession>A0ABN1GAC6</accession>
<dbReference type="Proteomes" id="UP001501588">
    <property type="component" value="Unassembled WGS sequence"/>
</dbReference>
<reference evidence="2 3" key="1">
    <citation type="journal article" date="2019" name="Int. J. Syst. Evol. Microbiol.">
        <title>The Global Catalogue of Microorganisms (GCM) 10K type strain sequencing project: providing services to taxonomists for standard genome sequencing and annotation.</title>
        <authorList>
            <consortium name="The Broad Institute Genomics Platform"/>
            <consortium name="The Broad Institute Genome Sequencing Center for Infectious Disease"/>
            <person name="Wu L."/>
            <person name="Ma J."/>
        </authorList>
    </citation>
    <scope>NUCLEOTIDE SEQUENCE [LARGE SCALE GENOMIC DNA]</scope>
    <source>
        <strain evidence="2 3">JCM 9933</strain>
    </source>
</reference>
<keyword evidence="3" id="KW-1185">Reference proteome</keyword>
<proteinExistence type="predicted"/>
<feature type="signal peptide" evidence="1">
    <location>
        <begin position="1"/>
        <end position="19"/>
    </location>
</feature>
<name>A0ABN1GAC6_9PROT</name>